<evidence type="ECO:0000256" key="3">
    <source>
        <dbReference type="ARBA" id="ARBA00023163"/>
    </source>
</evidence>
<name>A0ABV7VF91_9PROT</name>
<keyword evidence="6" id="KW-1185">Reference proteome</keyword>
<dbReference type="Gene3D" id="2.10.109.10">
    <property type="entry name" value="Umud Fragment, subunit A"/>
    <property type="match status" value="1"/>
</dbReference>
<proteinExistence type="predicted"/>
<reference evidence="6" key="1">
    <citation type="journal article" date="2019" name="Int. J. Syst. Evol. Microbiol.">
        <title>The Global Catalogue of Microorganisms (GCM) 10K type strain sequencing project: providing services to taxonomists for standard genome sequencing and annotation.</title>
        <authorList>
            <consortium name="The Broad Institute Genomics Platform"/>
            <consortium name="The Broad Institute Genome Sequencing Center for Infectious Disease"/>
            <person name="Wu L."/>
            <person name="Ma J."/>
        </authorList>
    </citation>
    <scope>NUCLEOTIDE SEQUENCE [LARGE SCALE GENOMIC DNA]</scope>
    <source>
        <strain evidence="6">KCTC 42182</strain>
    </source>
</reference>
<accession>A0ABV7VF91</accession>
<dbReference type="PANTHER" id="PTHR40661">
    <property type="match status" value="1"/>
</dbReference>
<feature type="domain" description="Peptidase S24/S26A/S26B/S26C" evidence="4">
    <location>
        <begin position="88"/>
        <end position="208"/>
    </location>
</feature>
<gene>
    <name evidence="5" type="ORF">ACFOOQ_09185</name>
</gene>
<keyword evidence="2" id="KW-0238">DNA-binding</keyword>
<protein>
    <submittedName>
        <fullName evidence="5">Helix-turn-helix transcriptional regulator</fullName>
    </submittedName>
</protein>
<comment type="caution">
    <text evidence="5">The sequence shown here is derived from an EMBL/GenBank/DDBJ whole genome shotgun (WGS) entry which is preliminary data.</text>
</comment>
<evidence type="ECO:0000313" key="6">
    <source>
        <dbReference type="Proteomes" id="UP001595711"/>
    </source>
</evidence>
<dbReference type="InterPro" id="IPR039418">
    <property type="entry name" value="LexA-like"/>
</dbReference>
<dbReference type="SUPFAM" id="SSF51306">
    <property type="entry name" value="LexA/Signal peptidase"/>
    <property type="match status" value="1"/>
</dbReference>
<keyword evidence="1" id="KW-0805">Transcription regulation</keyword>
<organism evidence="5 6">
    <name type="scientific">Ferrovibrio xuzhouensis</name>
    <dbReference type="NCBI Taxonomy" id="1576914"/>
    <lineage>
        <taxon>Bacteria</taxon>
        <taxon>Pseudomonadati</taxon>
        <taxon>Pseudomonadota</taxon>
        <taxon>Alphaproteobacteria</taxon>
        <taxon>Rhodospirillales</taxon>
        <taxon>Rhodospirillaceae</taxon>
        <taxon>Ferrovibrio</taxon>
    </lineage>
</organism>
<evidence type="ECO:0000256" key="1">
    <source>
        <dbReference type="ARBA" id="ARBA00023015"/>
    </source>
</evidence>
<keyword evidence="3" id="KW-0804">Transcription</keyword>
<evidence type="ECO:0000256" key="2">
    <source>
        <dbReference type="ARBA" id="ARBA00023125"/>
    </source>
</evidence>
<sequence>MLTHKAIWAALDGLAEKYGLTASGLARKAGLDPTTFNRSKRISRDGKQRWPSTESISKVIDATGASVAEFMDLLSENGGGSRIGHRIPLIGLAQAGSAGYFDDGGFPVGEGWEKIPFPDLGDPNAYALEISGDSMLPVYRDGDIVIVSPAQNNPSRGDRIIAKTMQGEVMCKILTRKTLTRIELSSFNPAHPDRSFDTQDLAWMHRVVWASQ</sequence>
<dbReference type="InterPro" id="IPR015927">
    <property type="entry name" value="Peptidase_S24_S26A/B/C"/>
</dbReference>
<dbReference type="Pfam" id="PF00717">
    <property type="entry name" value="Peptidase_S24"/>
    <property type="match status" value="1"/>
</dbReference>
<evidence type="ECO:0000313" key="5">
    <source>
        <dbReference type="EMBL" id="MFC3675713.1"/>
    </source>
</evidence>
<dbReference type="Proteomes" id="UP001595711">
    <property type="component" value="Unassembled WGS sequence"/>
</dbReference>
<dbReference type="EMBL" id="JBHRYJ010000001">
    <property type="protein sequence ID" value="MFC3675713.1"/>
    <property type="molecule type" value="Genomic_DNA"/>
</dbReference>
<dbReference type="InterPro" id="IPR036286">
    <property type="entry name" value="LexA/Signal_pep-like_sf"/>
</dbReference>
<dbReference type="CDD" id="cd06529">
    <property type="entry name" value="S24_LexA-like"/>
    <property type="match status" value="1"/>
</dbReference>
<dbReference type="PANTHER" id="PTHR40661:SF3">
    <property type="entry name" value="FELS-1 PROPHAGE TRANSCRIPTIONAL REGULATOR"/>
    <property type="match status" value="1"/>
</dbReference>
<dbReference type="RefSeq" id="WP_379724798.1">
    <property type="nucleotide sequence ID" value="NZ_JBHRYJ010000001.1"/>
</dbReference>
<evidence type="ECO:0000259" key="4">
    <source>
        <dbReference type="Pfam" id="PF00717"/>
    </source>
</evidence>